<comment type="similarity">
    <text evidence="1">Belongs to the short-chain dehydrogenases/reductases (SDR) family.</text>
</comment>
<keyword evidence="2" id="KW-0560">Oxidoreductase</keyword>
<reference evidence="3" key="1">
    <citation type="submission" date="2023-02" db="EMBL/GenBank/DDBJ databases">
        <authorList>
            <person name="Palmer J.M."/>
        </authorList>
    </citation>
    <scope>NUCLEOTIDE SEQUENCE</scope>
    <source>
        <strain evidence="3">FW57</strain>
    </source>
</reference>
<dbReference type="PANTHER" id="PTHR42760">
    <property type="entry name" value="SHORT-CHAIN DEHYDROGENASES/REDUCTASES FAMILY MEMBER"/>
    <property type="match status" value="1"/>
</dbReference>
<accession>A0AAD4F2K9</accession>
<dbReference type="InterPro" id="IPR036291">
    <property type="entry name" value="NAD(P)-bd_dom_sf"/>
</dbReference>
<dbReference type="GO" id="GO:0016616">
    <property type="term" value="F:oxidoreductase activity, acting on the CH-OH group of donors, NAD or NADP as acceptor"/>
    <property type="evidence" value="ECO:0007669"/>
    <property type="project" value="TreeGrafter"/>
</dbReference>
<evidence type="ECO:0000313" key="3">
    <source>
        <dbReference type="EMBL" id="KAG7292168.1"/>
    </source>
</evidence>
<protein>
    <submittedName>
        <fullName evidence="3">Uncharacterized protein</fullName>
    </submittedName>
</protein>
<dbReference type="InterPro" id="IPR002347">
    <property type="entry name" value="SDR_fam"/>
</dbReference>
<organism evidence="3 4">
    <name type="scientific">Staphylotrichum longicolle</name>
    <dbReference type="NCBI Taxonomy" id="669026"/>
    <lineage>
        <taxon>Eukaryota</taxon>
        <taxon>Fungi</taxon>
        <taxon>Dikarya</taxon>
        <taxon>Ascomycota</taxon>
        <taxon>Pezizomycotina</taxon>
        <taxon>Sordariomycetes</taxon>
        <taxon>Sordariomycetidae</taxon>
        <taxon>Sordariales</taxon>
        <taxon>Chaetomiaceae</taxon>
        <taxon>Staphylotrichum</taxon>
    </lineage>
</organism>
<dbReference type="Pfam" id="PF00106">
    <property type="entry name" value="adh_short"/>
    <property type="match status" value="1"/>
</dbReference>
<dbReference type="EMBL" id="JAHCVI010000001">
    <property type="protein sequence ID" value="KAG7292168.1"/>
    <property type="molecule type" value="Genomic_DNA"/>
</dbReference>
<sequence length="302" mass="32354">MENLPADHFVTSLQFTKHVYQDVYPSIDPSNPELSLAGKVVIITGASRGIGAKGIAPAFAQARAKGIVLVATNAEKLAAVEASLRTINPNVQVLSVAANIADNQSVADLFAKVQASFGHADILVNSAGVNAGGGNIHEEDADKWWQNFEVNTKAAFLLAQHFIKSLPSPTTTRATIVNLVTASAWQVYPFMSGYSISKLAALQLMTHVAAAYPNVTAVGLHPGLVETDMLLDAFKRFDLDSPALIGGLAVWLAASDKARFLTGRVVVSEWSVDDLVERKGEIEEKGLLRVDLKGTFGREQFE</sequence>
<evidence type="ECO:0000256" key="2">
    <source>
        <dbReference type="ARBA" id="ARBA00023002"/>
    </source>
</evidence>
<name>A0AAD4F2K9_9PEZI</name>
<dbReference type="CDD" id="cd05233">
    <property type="entry name" value="SDR_c"/>
    <property type="match status" value="1"/>
</dbReference>
<dbReference type="AlphaFoldDB" id="A0AAD4F2K9"/>
<dbReference type="Gene3D" id="3.40.50.720">
    <property type="entry name" value="NAD(P)-binding Rossmann-like Domain"/>
    <property type="match status" value="1"/>
</dbReference>
<proteinExistence type="inferred from homology"/>
<dbReference type="PRINTS" id="PR00081">
    <property type="entry name" value="GDHRDH"/>
</dbReference>
<keyword evidence="4" id="KW-1185">Reference proteome</keyword>
<dbReference type="PANTHER" id="PTHR42760:SF37">
    <property type="entry name" value="CLAVALDEHYDE DEHYDROGENASE"/>
    <property type="match status" value="1"/>
</dbReference>
<dbReference type="Proteomes" id="UP001197093">
    <property type="component" value="Unassembled WGS sequence"/>
</dbReference>
<comment type="caution">
    <text evidence="3">The sequence shown here is derived from an EMBL/GenBank/DDBJ whole genome shotgun (WGS) entry which is preliminary data.</text>
</comment>
<evidence type="ECO:0000256" key="1">
    <source>
        <dbReference type="ARBA" id="ARBA00006484"/>
    </source>
</evidence>
<evidence type="ECO:0000313" key="4">
    <source>
        <dbReference type="Proteomes" id="UP001197093"/>
    </source>
</evidence>
<gene>
    <name evidence="3" type="ORF">NEMBOFW57_002203</name>
</gene>
<dbReference type="SUPFAM" id="SSF51735">
    <property type="entry name" value="NAD(P)-binding Rossmann-fold domains"/>
    <property type="match status" value="1"/>
</dbReference>